<organism evidence="1 2">
    <name type="scientific">Argiope bruennichi</name>
    <name type="common">Wasp spider</name>
    <name type="synonym">Aranea bruennichi</name>
    <dbReference type="NCBI Taxonomy" id="94029"/>
    <lineage>
        <taxon>Eukaryota</taxon>
        <taxon>Metazoa</taxon>
        <taxon>Ecdysozoa</taxon>
        <taxon>Arthropoda</taxon>
        <taxon>Chelicerata</taxon>
        <taxon>Arachnida</taxon>
        <taxon>Araneae</taxon>
        <taxon>Araneomorphae</taxon>
        <taxon>Entelegynae</taxon>
        <taxon>Araneoidea</taxon>
        <taxon>Araneidae</taxon>
        <taxon>Argiope</taxon>
    </lineage>
</organism>
<name>A0A8T0EFB4_ARGBR</name>
<sequence>MIEPSYLLSQSSKEVPAQRHIDQHEVLDFVCNFLFGTVQCDTECFRKVIKDCVRDAVPMEKMTLCDELFNEIQCFTRNAYKCDMPFKTSSDELEIAVTRICRTDAVKKWFDKEKECYKKSVNASQCVGPINQAMSDPKTPEDFILANKKVCNLFKPYSTCVSETVEENCGRMNKHLFDWLFVPIQRLSNSLCEELILPADEKDTRPDNFGKLNVFGTVAAIFLNP</sequence>
<evidence type="ECO:0000313" key="2">
    <source>
        <dbReference type="Proteomes" id="UP000807504"/>
    </source>
</evidence>
<evidence type="ECO:0008006" key="3">
    <source>
        <dbReference type="Google" id="ProtNLM"/>
    </source>
</evidence>
<keyword evidence="2" id="KW-1185">Reference proteome</keyword>
<proteinExistence type="predicted"/>
<reference evidence="1" key="1">
    <citation type="journal article" date="2020" name="bioRxiv">
        <title>Chromosome-level reference genome of the European wasp spider Argiope bruennichi: a resource for studies on range expansion and evolutionary adaptation.</title>
        <authorList>
            <person name="Sheffer M.M."/>
            <person name="Hoppe A."/>
            <person name="Krehenwinkel H."/>
            <person name="Uhl G."/>
            <person name="Kuss A.W."/>
            <person name="Jensen L."/>
            <person name="Jensen C."/>
            <person name="Gillespie R.G."/>
            <person name="Hoff K.J."/>
            <person name="Prost S."/>
        </authorList>
    </citation>
    <scope>NUCLEOTIDE SEQUENCE</scope>
</reference>
<accession>A0A8T0EFB4</accession>
<protein>
    <recommendedName>
        <fullName evidence="3">DUF19 domain-containing protein</fullName>
    </recommendedName>
</protein>
<dbReference type="AlphaFoldDB" id="A0A8T0EFB4"/>
<dbReference type="Proteomes" id="UP000807504">
    <property type="component" value="Unassembled WGS sequence"/>
</dbReference>
<comment type="caution">
    <text evidence="1">The sequence shown here is derived from an EMBL/GenBank/DDBJ whole genome shotgun (WGS) entry which is preliminary data.</text>
</comment>
<reference evidence="1" key="2">
    <citation type="submission" date="2020-06" db="EMBL/GenBank/DDBJ databases">
        <authorList>
            <person name="Sheffer M."/>
        </authorList>
    </citation>
    <scope>NUCLEOTIDE SEQUENCE</scope>
</reference>
<dbReference type="EMBL" id="JABXBU010002228">
    <property type="protein sequence ID" value="KAF8771696.1"/>
    <property type="molecule type" value="Genomic_DNA"/>
</dbReference>
<gene>
    <name evidence="1" type="ORF">HNY73_019076</name>
</gene>
<evidence type="ECO:0000313" key="1">
    <source>
        <dbReference type="EMBL" id="KAF8771696.1"/>
    </source>
</evidence>